<name>A0A4Q2DC58_9AGAR</name>
<proteinExistence type="predicted"/>
<dbReference type="EMBL" id="SDEE01000438">
    <property type="protein sequence ID" value="RXW16431.1"/>
    <property type="molecule type" value="Genomic_DNA"/>
</dbReference>
<evidence type="ECO:0000313" key="2">
    <source>
        <dbReference type="EMBL" id="RXW16431.1"/>
    </source>
</evidence>
<feature type="region of interest" description="Disordered" evidence="1">
    <location>
        <begin position="448"/>
        <end position="468"/>
    </location>
</feature>
<dbReference type="OrthoDB" id="3268380at2759"/>
<organism evidence="2 3">
    <name type="scientific">Candolleomyces aberdarensis</name>
    <dbReference type="NCBI Taxonomy" id="2316362"/>
    <lineage>
        <taxon>Eukaryota</taxon>
        <taxon>Fungi</taxon>
        <taxon>Dikarya</taxon>
        <taxon>Basidiomycota</taxon>
        <taxon>Agaricomycotina</taxon>
        <taxon>Agaricomycetes</taxon>
        <taxon>Agaricomycetidae</taxon>
        <taxon>Agaricales</taxon>
        <taxon>Agaricineae</taxon>
        <taxon>Psathyrellaceae</taxon>
        <taxon>Candolleomyces</taxon>
    </lineage>
</organism>
<evidence type="ECO:0000313" key="3">
    <source>
        <dbReference type="Proteomes" id="UP000290288"/>
    </source>
</evidence>
<sequence length="468" mass="52360">MLQRSKNAPLTVDFATYPPPFNDILCKITSQTNRLRDVVLRQDPNTALLDLPKILSSFESTAPILEKLVLQGADLYNGAGTNRYSTIPANFLQDGAPSLQHLDITRFAIHWDTLPLSITLTHLRLENVVPGNRPTRKLFSETLAKLLRLETIKISACLPHSGDASQPDSLPIILPSLRTLELQDFVAELRQFFSVTQIPQKAKVDLELSDEVLKSESLGSLFSALRASWTLPRDMVAGAARNSAQPDILDLRVVDSMTRCIPQIMCWFNNHDLPPNFDVENPPANLTVSTHTIAIGLNILLKAIAGRFGISSLRSFKIASNCIVLTRDTLELVKGLPKLDRIAIWNRHDVLSEFLGVLKKKKDHVLAFPSLRSIELHGIDFDEDLAGDSDAAIQALAAVLKSRKKIRSTIKRFAMTQCVNFLEHHWEVIQAALPKQAETYWDEDEHIIDPSEDEEEFEDSSDYGGWGY</sequence>
<gene>
    <name evidence="2" type="ORF">EST38_g9414</name>
</gene>
<dbReference type="Gene3D" id="3.80.10.10">
    <property type="entry name" value="Ribonuclease Inhibitor"/>
    <property type="match status" value="1"/>
</dbReference>
<feature type="compositionally biased region" description="Acidic residues" evidence="1">
    <location>
        <begin position="448"/>
        <end position="461"/>
    </location>
</feature>
<dbReference type="Proteomes" id="UP000290288">
    <property type="component" value="Unassembled WGS sequence"/>
</dbReference>
<keyword evidence="3" id="KW-1185">Reference proteome</keyword>
<dbReference type="InterPro" id="IPR032675">
    <property type="entry name" value="LRR_dom_sf"/>
</dbReference>
<reference evidence="2 3" key="1">
    <citation type="submission" date="2019-01" db="EMBL/GenBank/DDBJ databases">
        <title>Draft genome sequence of Psathyrella aberdarensis IHI B618.</title>
        <authorList>
            <person name="Buettner E."/>
            <person name="Kellner H."/>
        </authorList>
    </citation>
    <scope>NUCLEOTIDE SEQUENCE [LARGE SCALE GENOMIC DNA]</scope>
    <source>
        <strain evidence="2 3">IHI B618</strain>
    </source>
</reference>
<dbReference type="STRING" id="2316362.A0A4Q2DC58"/>
<comment type="caution">
    <text evidence="2">The sequence shown here is derived from an EMBL/GenBank/DDBJ whole genome shotgun (WGS) entry which is preliminary data.</text>
</comment>
<protein>
    <recommendedName>
        <fullName evidence="4">F-box domain-containing protein</fullName>
    </recommendedName>
</protein>
<dbReference type="SUPFAM" id="SSF52047">
    <property type="entry name" value="RNI-like"/>
    <property type="match status" value="1"/>
</dbReference>
<dbReference type="AlphaFoldDB" id="A0A4Q2DC58"/>
<evidence type="ECO:0000256" key="1">
    <source>
        <dbReference type="SAM" id="MobiDB-lite"/>
    </source>
</evidence>
<accession>A0A4Q2DC58</accession>
<evidence type="ECO:0008006" key="4">
    <source>
        <dbReference type="Google" id="ProtNLM"/>
    </source>
</evidence>